<dbReference type="Pfam" id="PF05569">
    <property type="entry name" value="Peptidase_M56"/>
    <property type="match status" value="1"/>
</dbReference>
<comment type="subcellular location">
    <subcellularLocation>
        <location evidence="1">Cell outer membrane</location>
        <topology evidence="1">Multi-pass membrane protein</topology>
    </subcellularLocation>
</comment>
<dbReference type="InterPro" id="IPR037066">
    <property type="entry name" value="Plug_dom_sf"/>
</dbReference>
<feature type="transmembrane region" description="Helical" evidence="2">
    <location>
        <begin position="6"/>
        <end position="25"/>
    </location>
</feature>
<feature type="transmembrane region" description="Helical" evidence="2">
    <location>
        <begin position="37"/>
        <end position="59"/>
    </location>
</feature>
<keyword evidence="2" id="KW-1133">Transmembrane helix</keyword>
<dbReference type="PANTHER" id="PTHR34978">
    <property type="entry name" value="POSSIBLE SENSOR-TRANSDUCER PROTEIN BLAR"/>
    <property type="match status" value="1"/>
</dbReference>
<evidence type="ECO:0000259" key="3">
    <source>
        <dbReference type="Pfam" id="PF05569"/>
    </source>
</evidence>
<dbReference type="InterPro" id="IPR039426">
    <property type="entry name" value="TonB-dep_rcpt-like"/>
</dbReference>
<keyword evidence="1 2" id="KW-0812">Transmembrane</keyword>
<sequence length="551" mass="62444">MEAIFIYIAKSAVLMLLFYCVYFFLLRRETFFNSNRWFLLSGLIISSILPLLSYTKIVWIDATQNLNTNIESALLSIPEKQNSDINWNYVILAFYGIGLLIFLLKLAIDFYSLNAIIKGKKVKQQADFKFIDTQENIAPFSYFEYIVYNSSLYTATELENIIEHEKVHSDQNHTVDVLVSRFFSIIFWFNPIVWLYKKAITQNLEFIADSEASKKLSDKKAYQYTLLKITAHENCVAITNHFYQSLIKKRIVMLNKNQSKKRNSWKYYVVIPALAAFVLLFQIEVIAKEKQQTVKVSGEGKSVEVYKISKNSTDAELKEIKDKLKSIHNIDFEVSDIKRDAKNNLTSIKVDIKNGSQQTQSIQTSTGDVIQDFGVIVITDKEGKKKVGIQTSEEGKAKGSKVAVSKRITTLNLEKDDSDASENSNIIITNNQNSKTNTNVNINSFTSTKTDSDTNTNISTVVTTDKNNTVTTKIITKKDGSTIAISNSTKGKVKLGNQLIIVDGEEMPENFDVETLNAKDIETMRIFKGTEAITRYGDKGNNGVIEIQTRK</sequence>
<organism evidence="4 5">
    <name type="scientific">Flavobacterium crocinum</name>
    <dbReference type="NCBI Taxonomy" id="2183896"/>
    <lineage>
        <taxon>Bacteria</taxon>
        <taxon>Pseudomonadati</taxon>
        <taxon>Bacteroidota</taxon>
        <taxon>Flavobacteriia</taxon>
        <taxon>Flavobacteriales</taxon>
        <taxon>Flavobacteriaceae</taxon>
        <taxon>Flavobacterium</taxon>
    </lineage>
</organism>
<keyword evidence="1 2" id="KW-0472">Membrane</keyword>
<dbReference type="OrthoDB" id="1522859at2"/>
<keyword evidence="1" id="KW-0998">Cell outer membrane</keyword>
<dbReference type="PANTHER" id="PTHR34978:SF3">
    <property type="entry name" value="SLR0241 PROTEIN"/>
    <property type="match status" value="1"/>
</dbReference>
<evidence type="ECO:0000256" key="2">
    <source>
        <dbReference type="SAM" id="Phobius"/>
    </source>
</evidence>
<dbReference type="AlphaFoldDB" id="A0A2S1YPR6"/>
<feature type="transmembrane region" description="Helical" evidence="2">
    <location>
        <begin position="87"/>
        <end position="108"/>
    </location>
</feature>
<dbReference type="InterPro" id="IPR052173">
    <property type="entry name" value="Beta-lactam_resp_regulator"/>
</dbReference>
<name>A0A2S1YPR6_9FLAO</name>
<feature type="domain" description="Peptidase M56" evidence="3">
    <location>
        <begin position="153"/>
        <end position="254"/>
    </location>
</feature>
<dbReference type="PROSITE" id="PS52016">
    <property type="entry name" value="TONB_DEPENDENT_REC_3"/>
    <property type="match status" value="1"/>
</dbReference>
<dbReference type="GO" id="GO:0009279">
    <property type="term" value="C:cell outer membrane"/>
    <property type="evidence" value="ECO:0007669"/>
    <property type="project" value="UniProtKB-SubCell"/>
</dbReference>
<evidence type="ECO:0000256" key="1">
    <source>
        <dbReference type="PROSITE-ProRule" id="PRU01360"/>
    </source>
</evidence>
<feature type="transmembrane region" description="Helical" evidence="2">
    <location>
        <begin position="265"/>
        <end position="283"/>
    </location>
</feature>
<protein>
    <submittedName>
        <fullName evidence="4">Peptidase M56</fullName>
    </submittedName>
</protein>
<dbReference type="InterPro" id="IPR008756">
    <property type="entry name" value="Peptidase_M56"/>
</dbReference>
<keyword evidence="1" id="KW-0813">Transport</keyword>
<comment type="similarity">
    <text evidence="1">Belongs to the TonB-dependent receptor family.</text>
</comment>
<dbReference type="RefSeq" id="WP_109193519.1">
    <property type="nucleotide sequence ID" value="NZ_CP029255.1"/>
</dbReference>
<accession>A0A2S1YPR6</accession>
<dbReference type="Gene3D" id="2.170.130.10">
    <property type="entry name" value="TonB-dependent receptor, plug domain"/>
    <property type="match status" value="1"/>
</dbReference>
<keyword evidence="5" id="KW-1185">Reference proteome</keyword>
<proteinExistence type="inferred from homology"/>
<reference evidence="4 5" key="1">
    <citation type="submission" date="2018-05" db="EMBL/GenBank/DDBJ databases">
        <title>Genome sequencing of Flavobacterium sp. HYN0056.</title>
        <authorList>
            <person name="Yi H."/>
            <person name="Baek C."/>
        </authorList>
    </citation>
    <scope>NUCLEOTIDE SEQUENCE [LARGE SCALE GENOMIC DNA]</scope>
    <source>
        <strain evidence="4 5">HYN0056</strain>
    </source>
</reference>
<dbReference type="CDD" id="cd07341">
    <property type="entry name" value="M56_BlaR1_MecR1_like"/>
    <property type="match status" value="1"/>
</dbReference>
<keyword evidence="1" id="KW-1134">Transmembrane beta strand</keyword>
<dbReference type="KEGG" id="fcr:HYN56_18450"/>
<dbReference type="Proteomes" id="UP000245250">
    <property type="component" value="Chromosome"/>
</dbReference>
<dbReference type="EMBL" id="CP029255">
    <property type="protein sequence ID" value="AWK06100.1"/>
    <property type="molecule type" value="Genomic_DNA"/>
</dbReference>
<gene>
    <name evidence="4" type="ORF">HYN56_18450</name>
</gene>
<evidence type="ECO:0000313" key="5">
    <source>
        <dbReference type="Proteomes" id="UP000245250"/>
    </source>
</evidence>
<evidence type="ECO:0000313" key="4">
    <source>
        <dbReference type="EMBL" id="AWK06100.1"/>
    </source>
</evidence>